<evidence type="ECO:0000256" key="4">
    <source>
        <dbReference type="ARBA" id="ARBA00022989"/>
    </source>
</evidence>
<dbReference type="InterPro" id="IPR011701">
    <property type="entry name" value="MFS"/>
</dbReference>
<dbReference type="PRINTS" id="PR01036">
    <property type="entry name" value="TCRTETB"/>
</dbReference>
<sequence>MTDTPSLPLRRRVQAIAAISFGTALVVIDGAIATVALPTIARDLAVDSAAAVAVVTVYQLVLVMLLLPFSGLGDRFGLKRVYQIGQLVFAAATLLCFFAKSLPFLLIVRAVQAGGAAAALSVSSALLRQIYPPQQLGRGLGINSVVVSSSAALAPTLGGLVLAIGPWPWVFASAVPFAVASLLLGRALPETRPGTEPFDIVGAILCAAMFGLVIGGLESAVHGDSPVVSAAVVAAGVFIGVLFVRRERGEAKPILPVDLLTRPVLALSTIGAFTAFIATMTTLLSLPFRLQHEYGFAPSEVGAVLAPWPLTTMIVAPLAGALSDRYPAGALGGIGMTIAVAGLVALAFLPADPGWFDIAWRMSLAGAGFGLFLSPNARLIIGSAPIDRAAAAGGLISTTRMVGQTTGATLVAALLAMGIGGGIVPPLTAAGLALIAGLCSLARLNPSLRNPPGDETAAVQPAQVR</sequence>
<evidence type="ECO:0000313" key="9">
    <source>
        <dbReference type="Proteomes" id="UP000032300"/>
    </source>
</evidence>
<dbReference type="AlphaFoldDB" id="A0A7U4J791"/>
<dbReference type="RefSeq" id="WP_044331219.1">
    <property type="nucleotide sequence ID" value="NZ_CP010836.1"/>
</dbReference>
<proteinExistence type="predicted"/>
<feature type="domain" description="Major facilitator superfamily (MFS) profile" evidence="7">
    <location>
        <begin position="15"/>
        <end position="448"/>
    </location>
</feature>
<keyword evidence="5 6" id="KW-0472">Membrane</keyword>
<keyword evidence="2" id="KW-0813">Transport</keyword>
<feature type="transmembrane region" description="Helical" evidence="6">
    <location>
        <begin position="81"/>
        <end position="100"/>
    </location>
</feature>
<feature type="transmembrane region" description="Helical" evidence="6">
    <location>
        <begin position="49"/>
        <end position="69"/>
    </location>
</feature>
<dbReference type="Gene3D" id="1.20.1720.10">
    <property type="entry name" value="Multidrug resistance protein D"/>
    <property type="match status" value="1"/>
</dbReference>
<evidence type="ECO:0000256" key="5">
    <source>
        <dbReference type="ARBA" id="ARBA00023136"/>
    </source>
</evidence>
<evidence type="ECO:0000259" key="7">
    <source>
        <dbReference type="PROSITE" id="PS50850"/>
    </source>
</evidence>
<dbReference type="KEGG" id="sphi:TS85_06815"/>
<dbReference type="SUPFAM" id="SSF103473">
    <property type="entry name" value="MFS general substrate transporter"/>
    <property type="match status" value="1"/>
</dbReference>
<feature type="transmembrane region" description="Helical" evidence="6">
    <location>
        <begin position="169"/>
        <end position="188"/>
    </location>
</feature>
<dbReference type="PROSITE" id="PS50850">
    <property type="entry name" value="MFS"/>
    <property type="match status" value="1"/>
</dbReference>
<dbReference type="CDD" id="cd17321">
    <property type="entry name" value="MFS_MMR_MDR_like"/>
    <property type="match status" value="1"/>
</dbReference>
<feature type="transmembrane region" description="Helical" evidence="6">
    <location>
        <begin position="264"/>
        <end position="286"/>
    </location>
</feature>
<dbReference type="InterPro" id="IPR020846">
    <property type="entry name" value="MFS_dom"/>
</dbReference>
<evidence type="ECO:0000256" key="2">
    <source>
        <dbReference type="ARBA" id="ARBA00022448"/>
    </source>
</evidence>
<protein>
    <submittedName>
        <fullName evidence="8">MFS transporter</fullName>
    </submittedName>
</protein>
<dbReference type="Pfam" id="PF07690">
    <property type="entry name" value="MFS_1"/>
    <property type="match status" value="1"/>
</dbReference>
<evidence type="ECO:0000256" key="1">
    <source>
        <dbReference type="ARBA" id="ARBA00004141"/>
    </source>
</evidence>
<dbReference type="Gene3D" id="1.20.1250.20">
    <property type="entry name" value="MFS general substrate transporter like domains"/>
    <property type="match status" value="1"/>
</dbReference>
<gene>
    <name evidence="8" type="ORF">TS85_06815</name>
</gene>
<feature type="transmembrane region" description="Helical" evidence="6">
    <location>
        <begin position="306"/>
        <end position="323"/>
    </location>
</feature>
<reference evidence="8 9" key="2">
    <citation type="submission" date="2015-02" db="EMBL/GenBank/DDBJ databases">
        <title>The complete genome of Sphingomonas hengshuiensis sp. WHSC-8 isolated from soil of Hengshui Lake.</title>
        <authorList>
            <person name="Wei S."/>
            <person name="Guo J."/>
            <person name="Su C."/>
            <person name="Wu R."/>
            <person name="Zhang Z."/>
            <person name="Liang K."/>
            <person name="Li H."/>
            <person name="Wang T."/>
            <person name="Liu H."/>
            <person name="Zhang C."/>
            <person name="Li Z."/>
            <person name="Wang Q."/>
            <person name="Meng J."/>
        </authorList>
    </citation>
    <scope>NUCLEOTIDE SEQUENCE [LARGE SCALE GENOMIC DNA]</scope>
    <source>
        <strain evidence="8 9">WHSC-8</strain>
    </source>
</reference>
<keyword evidence="4 6" id="KW-1133">Transmembrane helix</keyword>
<keyword evidence="9" id="KW-1185">Reference proteome</keyword>
<feature type="transmembrane region" description="Helical" evidence="6">
    <location>
        <begin position="330"/>
        <end position="350"/>
    </location>
</feature>
<evidence type="ECO:0000313" key="8">
    <source>
        <dbReference type="EMBL" id="AJP71553.1"/>
    </source>
</evidence>
<reference evidence="8 9" key="1">
    <citation type="journal article" date="2015" name="Int. J. Syst. Evol. Microbiol.">
        <title>Sphingomonas hengshuiensis sp. nov., isolated from lake wetland.</title>
        <authorList>
            <person name="Wei S."/>
            <person name="Wang T."/>
            <person name="Liu H."/>
            <person name="Zhang C."/>
            <person name="Guo J."/>
            <person name="Wang Q."/>
            <person name="Liang K."/>
            <person name="Zhang Z."/>
        </authorList>
    </citation>
    <scope>NUCLEOTIDE SEQUENCE [LARGE SCALE GENOMIC DNA]</scope>
    <source>
        <strain evidence="8 9">WHSC-8</strain>
    </source>
</reference>
<feature type="transmembrane region" description="Helical" evidence="6">
    <location>
        <begin position="106"/>
        <end position="127"/>
    </location>
</feature>
<feature type="transmembrane region" description="Helical" evidence="6">
    <location>
        <begin position="402"/>
        <end position="421"/>
    </location>
</feature>
<feature type="transmembrane region" description="Helical" evidence="6">
    <location>
        <begin position="227"/>
        <end position="244"/>
    </location>
</feature>
<organism evidence="8 9">
    <name type="scientific">Sphingomonas hengshuiensis</name>
    <dbReference type="NCBI Taxonomy" id="1609977"/>
    <lineage>
        <taxon>Bacteria</taxon>
        <taxon>Pseudomonadati</taxon>
        <taxon>Pseudomonadota</taxon>
        <taxon>Alphaproteobacteria</taxon>
        <taxon>Sphingomonadales</taxon>
        <taxon>Sphingomonadaceae</taxon>
        <taxon>Sphingomonas</taxon>
    </lineage>
</organism>
<feature type="transmembrane region" description="Helical" evidence="6">
    <location>
        <begin position="15"/>
        <end position="37"/>
    </location>
</feature>
<keyword evidence="3 6" id="KW-0812">Transmembrane</keyword>
<evidence type="ECO:0000256" key="6">
    <source>
        <dbReference type="SAM" id="Phobius"/>
    </source>
</evidence>
<dbReference type="Proteomes" id="UP000032300">
    <property type="component" value="Chromosome"/>
</dbReference>
<dbReference type="EMBL" id="CP010836">
    <property type="protein sequence ID" value="AJP71553.1"/>
    <property type="molecule type" value="Genomic_DNA"/>
</dbReference>
<feature type="transmembrane region" description="Helical" evidence="6">
    <location>
        <begin position="139"/>
        <end position="163"/>
    </location>
</feature>
<dbReference type="OrthoDB" id="9812221at2"/>
<dbReference type="InterPro" id="IPR036259">
    <property type="entry name" value="MFS_trans_sf"/>
</dbReference>
<comment type="subcellular location">
    <subcellularLocation>
        <location evidence="1">Membrane</location>
        <topology evidence="1">Multi-pass membrane protein</topology>
    </subcellularLocation>
</comment>
<dbReference type="GO" id="GO:0016020">
    <property type="term" value="C:membrane"/>
    <property type="evidence" value="ECO:0007669"/>
    <property type="project" value="UniProtKB-SubCell"/>
</dbReference>
<name>A0A7U4J791_9SPHN</name>
<dbReference type="GO" id="GO:0022857">
    <property type="term" value="F:transmembrane transporter activity"/>
    <property type="evidence" value="ECO:0007669"/>
    <property type="project" value="InterPro"/>
</dbReference>
<feature type="transmembrane region" description="Helical" evidence="6">
    <location>
        <begin position="200"/>
        <end position="221"/>
    </location>
</feature>
<dbReference type="PANTHER" id="PTHR42718">
    <property type="entry name" value="MAJOR FACILITATOR SUPERFAMILY MULTIDRUG TRANSPORTER MFSC"/>
    <property type="match status" value="1"/>
</dbReference>
<accession>A0A7U4J791</accession>
<evidence type="ECO:0000256" key="3">
    <source>
        <dbReference type="ARBA" id="ARBA00022692"/>
    </source>
</evidence>
<feature type="transmembrane region" description="Helical" evidence="6">
    <location>
        <begin position="362"/>
        <end position="381"/>
    </location>
</feature>
<dbReference type="PANTHER" id="PTHR42718:SF9">
    <property type="entry name" value="MAJOR FACILITATOR SUPERFAMILY MULTIDRUG TRANSPORTER MFSC"/>
    <property type="match status" value="1"/>
</dbReference>